<dbReference type="InterPro" id="IPR029033">
    <property type="entry name" value="His_PPase_superfam"/>
</dbReference>
<keyword evidence="2" id="KW-0413">Isomerase</keyword>
<accession>A0A8J3J0Y6</accession>
<dbReference type="Proteomes" id="UP000612808">
    <property type="component" value="Unassembled WGS sequence"/>
</dbReference>
<dbReference type="RefSeq" id="WP_203658176.1">
    <property type="nucleotide sequence ID" value="NZ_BAAAZM010000009.1"/>
</dbReference>
<protein>
    <submittedName>
        <fullName evidence="4">Phosphoglycerate mutase</fullName>
    </submittedName>
</protein>
<feature type="binding site" evidence="3">
    <location>
        <position position="91"/>
    </location>
    <ligand>
        <name>substrate</name>
    </ligand>
</feature>
<dbReference type="PROSITE" id="PS00175">
    <property type="entry name" value="PG_MUTASE"/>
    <property type="match status" value="1"/>
</dbReference>
<dbReference type="GO" id="GO:0016791">
    <property type="term" value="F:phosphatase activity"/>
    <property type="evidence" value="ECO:0007669"/>
    <property type="project" value="TreeGrafter"/>
</dbReference>
<dbReference type="CDD" id="cd07067">
    <property type="entry name" value="HP_PGM_like"/>
    <property type="match status" value="1"/>
</dbReference>
<evidence type="ECO:0000313" key="4">
    <source>
        <dbReference type="EMBL" id="GID12188.1"/>
    </source>
</evidence>
<keyword evidence="1" id="KW-0324">Glycolysis</keyword>
<dbReference type="EMBL" id="BOMB01000017">
    <property type="protein sequence ID" value="GID12188.1"/>
    <property type="molecule type" value="Genomic_DNA"/>
</dbReference>
<gene>
    <name evidence="4" type="primary">gpm</name>
    <name evidence="4" type="ORF">Aru02nite_30770</name>
</gene>
<dbReference type="InterPro" id="IPR013078">
    <property type="entry name" value="His_Pase_superF_clade-1"/>
</dbReference>
<keyword evidence="5" id="KW-1185">Reference proteome</keyword>
<dbReference type="PANTHER" id="PTHR48100:SF1">
    <property type="entry name" value="HISTIDINE PHOSPHATASE FAMILY PROTEIN-RELATED"/>
    <property type="match status" value="1"/>
</dbReference>
<evidence type="ECO:0000313" key="5">
    <source>
        <dbReference type="Proteomes" id="UP000612808"/>
    </source>
</evidence>
<dbReference type="SUPFAM" id="SSF53254">
    <property type="entry name" value="Phosphoglycerate mutase-like"/>
    <property type="match status" value="1"/>
</dbReference>
<dbReference type="PANTHER" id="PTHR48100">
    <property type="entry name" value="BROAD-SPECIFICITY PHOSPHATASE YOR283W-RELATED"/>
    <property type="match status" value="1"/>
</dbReference>
<dbReference type="InterPro" id="IPR001345">
    <property type="entry name" value="PG/BPGM_mutase_AS"/>
</dbReference>
<evidence type="ECO:0000256" key="2">
    <source>
        <dbReference type="ARBA" id="ARBA00023235"/>
    </source>
</evidence>
<evidence type="ECO:0000256" key="3">
    <source>
        <dbReference type="PIRSR" id="PIRSR613078-2"/>
    </source>
</evidence>
<name>A0A8J3J0Y6_9ACTN</name>
<sequence length="243" mass="26447">MIASSTDTHPHLPVRLDVSWLGVVRHGQSTANVAWADAVAAGRHHAGIDHRDADVTLTATGREHAAGVGRWLAGLDAATAPQIVVVSPYRRCQQTLDIALATPGAPAPELVVTDERLRDQELGVLEWLTDDGITARYPEEAERRARTGRLYHRPPGGESWADVALRLRSLFADITDRWPGRRVLLVGHDLTARLARYLVEGLSEADLMASTASDPVANGSLTAWDRRDGHLTLVARHTTDHLA</sequence>
<organism evidence="4 5">
    <name type="scientific">Actinocatenispora rupis</name>
    <dbReference type="NCBI Taxonomy" id="519421"/>
    <lineage>
        <taxon>Bacteria</taxon>
        <taxon>Bacillati</taxon>
        <taxon>Actinomycetota</taxon>
        <taxon>Actinomycetes</taxon>
        <taxon>Micromonosporales</taxon>
        <taxon>Micromonosporaceae</taxon>
        <taxon>Actinocatenispora</taxon>
    </lineage>
</organism>
<dbReference type="SMART" id="SM00855">
    <property type="entry name" value="PGAM"/>
    <property type="match status" value="1"/>
</dbReference>
<dbReference type="GO" id="GO:0005737">
    <property type="term" value="C:cytoplasm"/>
    <property type="evidence" value="ECO:0007669"/>
    <property type="project" value="TreeGrafter"/>
</dbReference>
<proteinExistence type="predicted"/>
<dbReference type="AlphaFoldDB" id="A0A8J3J0Y6"/>
<dbReference type="Pfam" id="PF00300">
    <property type="entry name" value="His_Phos_1"/>
    <property type="match status" value="1"/>
</dbReference>
<evidence type="ECO:0000256" key="1">
    <source>
        <dbReference type="ARBA" id="ARBA00023152"/>
    </source>
</evidence>
<comment type="caution">
    <text evidence="4">The sequence shown here is derived from an EMBL/GenBank/DDBJ whole genome shotgun (WGS) entry which is preliminary data.</text>
</comment>
<reference evidence="4" key="1">
    <citation type="submission" date="2021-01" db="EMBL/GenBank/DDBJ databases">
        <title>Whole genome shotgun sequence of Actinocatenispora rupis NBRC 107355.</title>
        <authorList>
            <person name="Komaki H."/>
            <person name="Tamura T."/>
        </authorList>
    </citation>
    <scope>NUCLEOTIDE SEQUENCE</scope>
    <source>
        <strain evidence="4">NBRC 107355</strain>
    </source>
</reference>
<dbReference type="Gene3D" id="3.40.50.1240">
    <property type="entry name" value="Phosphoglycerate mutase-like"/>
    <property type="match status" value="1"/>
</dbReference>
<dbReference type="InterPro" id="IPR050275">
    <property type="entry name" value="PGM_Phosphatase"/>
</dbReference>